<accession>A0ABV0JQM3</accession>
<evidence type="ECO:0000313" key="4">
    <source>
        <dbReference type="Proteomes" id="UP001442494"/>
    </source>
</evidence>
<evidence type="ECO:0000259" key="2">
    <source>
        <dbReference type="Pfam" id="PF13490"/>
    </source>
</evidence>
<evidence type="ECO:0000256" key="1">
    <source>
        <dbReference type="SAM" id="Phobius"/>
    </source>
</evidence>
<keyword evidence="4" id="KW-1185">Reference proteome</keyword>
<organism evidence="3 4">
    <name type="scientific">Funiculus sociatus GB2-A5</name>
    <dbReference type="NCBI Taxonomy" id="2933946"/>
    <lineage>
        <taxon>Bacteria</taxon>
        <taxon>Bacillati</taxon>
        <taxon>Cyanobacteriota</taxon>
        <taxon>Cyanophyceae</taxon>
        <taxon>Coleofasciculales</taxon>
        <taxon>Coleofasciculaceae</taxon>
        <taxon>Funiculus</taxon>
    </lineage>
</organism>
<dbReference type="InterPro" id="IPR027383">
    <property type="entry name" value="Znf_put"/>
</dbReference>
<feature type="transmembrane region" description="Helical" evidence="1">
    <location>
        <begin position="107"/>
        <end position="127"/>
    </location>
</feature>
<name>A0ABV0JQM3_9CYAN</name>
<reference evidence="3 4" key="1">
    <citation type="submission" date="2022-04" db="EMBL/GenBank/DDBJ databases">
        <title>Positive selection, recombination, and allopatry shape intraspecific diversity of widespread and dominant cyanobacteria.</title>
        <authorList>
            <person name="Wei J."/>
            <person name="Shu W."/>
            <person name="Hu C."/>
        </authorList>
    </citation>
    <scope>NUCLEOTIDE SEQUENCE [LARGE SCALE GENOMIC DNA]</scope>
    <source>
        <strain evidence="3 4">GB2-A5</strain>
    </source>
</reference>
<evidence type="ECO:0000313" key="3">
    <source>
        <dbReference type="EMBL" id="MEP0864952.1"/>
    </source>
</evidence>
<protein>
    <submittedName>
        <fullName evidence="3">Fis family transcriptional regulator</fullName>
    </submittedName>
</protein>
<dbReference type="RefSeq" id="WP_190423857.1">
    <property type="nucleotide sequence ID" value="NZ_JAMPKK010000019.1"/>
</dbReference>
<dbReference type="Proteomes" id="UP001442494">
    <property type="component" value="Unassembled WGS sequence"/>
</dbReference>
<feature type="domain" description="Putative zinc-finger" evidence="2">
    <location>
        <begin position="34"/>
        <end position="54"/>
    </location>
</feature>
<keyword evidence="1" id="KW-1133">Transmembrane helix</keyword>
<proteinExistence type="predicted"/>
<sequence>MTPDFNTHKDAGLRCPADAQTSKEMDILQRDRFELLSAYLDGEVTAAERKQVQEWLKTDPTVQCLYTRLVTLRQGLQTLPVPESGQSTEQAVNEVFASINRRRFQKFAGWSGAAIAALFVGAFSGILPGNYSLSPQMAQSPIAPQPSEPLMVALNRPAIEIPKAAVASPEHSLNQLLNSAEDTQNQSY</sequence>
<keyword evidence="1" id="KW-0472">Membrane</keyword>
<dbReference type="EMBL" id="JAMPKK010000019">
    <property type="protein sequence ID" value="MEP0864952.1"/>
    <property type="molecule type" value="Genomic_DNA"/>
</dbReference>
<keyword evidence="1" id="KW-0812">Transmembrane</keyword>
<dbReference type="Pfam" id="PF13490">
    <property type="entry name" value="zf-HC2"/>
    <property type="match status" value="1"/>
</dbReference>
<comment type="caution">
    <text evidence="3">The sequence shown here is derived from an EMBL/GenBank/DDBJ whole genome shotgun (WGS) entry which is preliminary data.</text>
</comment>
<gene>
    <name evidence="3" type="ORF">NDI37_10770</name>
</gene>